<keyword evidence="2" id="KW-1185">Reference proteome</keyword>
<dbReference type="Proteomes" id="UP000538566">
    <property type="component" value="Unassembled WGS sequence"/>
</dbReference>
<dbReference type="EMBL" id="JACHOA010000002">
    <property type="protein sequence ID" value="MBB4613323.1"/>
    <property type="molecule type" value="Genomic_DNA"/>
</dbReference>
<evidence type="ECO:0000313" key="1">
    <source>
        <dbReference type="EMBL" id="MBB4613323.1"/>
    </source>
</evidence>
<dbReference type="Gene3D" id="2.60.120.620">
    <property type="entry name" value="q2cbj1_9rhob like domain"/>
    <property type="match status" value="1"/>
</dbReference>
<dbReference type="InterPro" id="IPR051961">
    <property type="entry name" value="Fungal_Metabolite_Diox"/>
</dbReference>
<proteinExistence type="predicted"/>
<dbReference type="PANTHER" id="PTHR37563:SF2">
    <property type="entry name" value="PHYTANOYL-COA DIOXYGENASE FAMILY PROTEIN (AFU_ORTHOLOGUE AFUA_2G03330)"/>
    <property type="match status" value="1"/>
</dbReference>
<accession>A0A7W7ETE4</accession>
<dbReference type="AlphaFoldDB" id="A0A7W7ETE4"/>
<dbReference type="Pfam" id="PF05721">
    <property type="entry name" value="PhyH"/>
    <property type="match status" value="1"/>
</dbReference>
<comment type="caution">
    <text evidence="1">The sequence shown here is derived from an EMBL/GenBank/DDBJ whole genome shotgun (WGS) entry which is preliminary data.</text>
</comment>
<evidence type="ECO:0000313" key="2">
    <source>
        <dbReference type="Proteomes" id="UP000538566"/>
    </source>
</evidence>
<organism evidence="1 2">
    <name type="scientific">Novosphingobium taihuense</name>
    <dbReference type="NCBI Taxonomy" id="260085"/>
    <lineage>
        <taxon>Bacteria</taxon>
        <taxon>Pseudomonadati</taxon>
        <taxon>Pseudomonadota</taxon>
        <taxon>Alphaproteobacteria</taxon>
        <taxon>Sphingomonadales</taxon>
        <taxon>Sphingomonadaceae</taxon>
        <taxon>Novosphingobium</taxon>
    </lineage>
</organism>
<name>A0A7W7ETE4_9SPHN</name>
<sequence>MEGVSMAQIGRFTAEQAPDAAQALARDGVIVFDQLFDPALIAKVAGEVRRVVPGAYDIAARRPEDLLKVGDRRINGLVPIGRSMSNVIDMLLSPAFQTLFDQALGRGWVYESFGVISSFPGAPSQRIHSDDAHLFEDTPFAGSLPAYALTISIPLVEVNAVNGGTEFLLGTHRLEWRESYEETPVTSPLQPGDCMIWDFMVRHRGQANNSDAARPMLYVTACRPFWTDYTNFKPDARKLVVDRKLVLGLPDEQRKRFKRFRPMPGLRTGLVSFSRVLRWYAPELHQGLMKHVLRRGSFR</sequence>
<gene>
    <name evidence="1" type="ORF">GGR37_001582</name>
</gene>
<dbReference type="OrthoDB" id="9796766at2"/>
<evidence type="ECO:0008006" key="3">
    <source>
        <dbReference type="Google" id="ProtNLM"/>
    </source>
</evidence>
<dbReference type="GO" id="GO:0016706">
    <property type="term" value="F:2-oxoglutarate-dependent dioxygenase activity"/>
    <property type="evidence" value="ECO:0007669"/>
    <property type="project" value="UniProtKB-ARBA"/>
</dbReference>
<dbReference type="InterPro" id="IPR008775">
    <property type="entry name" value="Phytyl_CoA_dOase-like"/>
</dbReference>
<dbReference type="RefSeq" id="WP_144905701.1">
    <property type="nucleotide sequence ID" value="NZ_VLKJ01000004.1"/>
</dbReference>
<protein>
    <recommendedName>
        <fullName evidence="3">Phytanoyl-CoA dioxygenase PhyH</fullName>
    </recommendedName>
</protein>
<reference evidence="1 2" key="1">
    <citation type="submission" date="2020-08" db="EMBL/GenBank/DDBJ databases">
        <title>Genomic Encyclopedia of Type Strains, Phase IV (KMG-IV): sequencing the most valuable type-strain genomes for metagenomic binning, comparative biology and taxonomic classification.</title>
        <authorList>
            <person name="Goeker M."/>
        </authorList>
    </citation>
    <scope>NUCLEOTIDE SEQUENCE [LARGE SCALE GENOMIC DNA]</scope>
    <source>
        <strain evidence="1 2">DSM 17507</strain>
    </source>
</reference>
<dbReference type="SUPFAM" id="SSF51197">
    <property type="entry name" value="Clavaminate synthase-like"/>
    <property type="match status" value="1"/>
</dbReference>
<dbReference type="PANTHER" id="PTHR37563">
    <property type="entry name" value="PHYTANOYL-COA DIOXYGENASE FAMILY PROTEIN (AFU_ORTHOLOGUE AFUA_2G03330)"/>
    <property type="match status" value="1"/>
</dbReference>